<keyword evidence="2" id="KW-1185">Reference proteome</keyword>
<gene>
    <name evidence="1" type="ORF">CLV40_12955</name>
</gene>
<organism evidence="1 2">
    <name type="scientific">Actinokineospora auranticolor</name>
    <dbReference type="NCBI Taxonomy" id="155976"/>
    <lineage>
        <taxon>Bacteria</taxon>
        <taxon>Bacillati</taxon>
        <taxon>Actinomycetota</taxon>
        <taxon>Actinomycetes</taxon>
        <taxon>Pseudonocardiales</taxon>
        <taxon>Pseudonocardiaceae</taxon>
        <taxon>Actinokineospora</taxon>
    </lineage>
</organism>
<comment type="caution">
    <text evidence="1">The sequence shown here is derived from an EMBL/GenBank/DDBJ whole genome shotgun (WGS) entry which is preliminary data.</text>
</comment>
<dbReference type="Pfam" id="PF20062">
    <property type="entry name" value="DUF6461"/>
    <property type="match status" value="1"/>
</dbReference>
<name>A0A2S6GDN2_9PSEU</name>
<evidence type="ECO:0000313" key="2">
    <source>
        <dbReference type="Proteomes" id="UP000239203"/>
    </source>
</evidence>
<protein>
    <submittedName>
        <fullName evidence="1">Uncharacterized protein</fullName>
    </submittedName>
</protein>
<dbReference type="Proteomes" id="UP000239203">
    <property type="component" value="Unassembled WGS sequence"/>
</dbReference>
<dbReference type="EMBL" id="PTIX01000029">
    <property type="protein sequence ID" value="PPK63342.1"/>
    <property type="molecule type" value="Genomic_DNA"/>
</dbReference>
<sequence length="186" mass="20520">MCAVTRYAWADTAFDLAWTLAVTTGRTEQEVLAAYGVRDDAQPTDLTFEAALEQRNEHFDDYGLLQLTRRGQHLLAIEPNGWVGNAPEVARTLSRPSGVFLSVYWSANGDHQIVQARDGQLTARFDPTFIGQPAGANDMLPGWCEPEDFPLDHLKSASLAAVERVTGLAFDDSWLTAPVPTYRLPV</sequence>
<proteinExistence type="predicted"/>
<reference evidence="1 2" key="1">
    <citation type="submission" date="2018-02" db="EMBL/GenBank/DDBJ databases">
        <title>Genomic Encyclopedia of Archaeal and Bacterial Type Strains, Phase II (KMG-II): from individual species to whole genera.</title>
        <authorList>
            <person name="Goeker M."/>
        </authorList>
    </citation>
    <scope>NUCLEOTIDE SEQUENCE [LARGE SCALE GENOMIC DNA]</scope>
    <source>
        <strain evidence="1 2">YU 961-1</strain>
    </source>
</reference>
<dbReference type="InterPro" id="IPR045592">
    <property type="entry name" value="DUF6461"/>
</dbReference>
<dbReference type="AlphaFoldDB" id="A0A2S6GDN2"/>
<accession>A0A2S6GDN2</accession>
<evidence type="ECO:0000313" key="1">
    <source>
        <dbReference type="EMBL" id="PPK63342.1"/>
    </source>
</evidence>